<dbReference type="InterPro" id="IPR024623">
    <property type="entry name" value="YtxH"/>
</dbReference>
<dbReference type="OrthoDB" id="1701904at2"/>
<evidence type="ECO:0000313" key="2">
    <source>
        <dbReference type="EMBL" id="SFB05610.1"/>
    </source>
</evidence>
<keyword evidence="1" id="KW-0812">Transmembrane</keyword>
<dbReference type="RefSeq" id="WP_090040456.1">
    <property type="nucleotide sequence ID" value="NZ_FOKI01000010.1"/>
</dbReference>
<reference evidence="2 3" key="1">
    <citation type="submission" date="2016-10" db="EMBL/GenBank/DDBJ databases">
        <authorList>
            <person name="de Groot N.N."/>
        </authorList>
    </citation>
    <scope>NUCLEOTIDE SEQUENCE [LARGE SCALE GENOMIC DNA]</scope>
    <source>
        <strain evidence="2 3">DSM 12271</strain>
    </source>
</reference>
<dbReference type="InterPro" id="IPR052928">
    <property type="entry name" value="Desiccation-related_membrane"/>
</dbReference>
<dbReference type="Pfam" id="PF12732">
    <property type="entry name" value="YtxH"/>
    <property type="match status" value="1"/>
</dbReference>
<keyword evidence="1" id="KW-0472">Membrane</keyword>
<dbReference type="PANTHER" id="PTHR35792">
    <property type="entry name" value="GENERAL STRESS PROTEIN"/>
    <property type="match status" value="1"/>
</dbReference>
<organism evidence="2 3">
    <name type="scientific">Clostridium frigidicarnis</name>
    <dbReference type="NCBI Taxonomy" id="84698"/>
    <lineage>
        <taxon>Bacteria</taxon>
        <taxon>Bacillati</taxon>
        <taxon>Bacillota</taxon>
        <taxon>Clostridia</taxon>
        <taxon>Eubacteriales</taxon>
        <taxon>Clostridiaceae</taxon>
        <taxon>Clostridium</taxon>
    </lineage>
</organism>
<protein>
    <submittedName>
        <fullName evidence="2">YtxH-like protein</fullName>
    </submittedName>
</protein>
<keyword evidence="3" id="KW-1185">Reference proteome</keyword>
<gene>
    <name evidence="2" type="ORF">SAMN04488528_101055</name>
</gene>
<evidence type="ECO:0000256" key="1">
    <source>
        <dbReference type="SAM" id="Phobius"/>
    </source>
</evidence>
<dbReference type="STRING" id="84698.SAMN04488528_101055"/>
<keyword evidence="1" id="KW-1133">Transmembrane helix</keyword>
<evidence type="ECO:0000313" key="3">
    <source>
        <dbReference type="Proteomes" id="UP000198619"/>
    </source>
</evidence>
<accession>A0A1I0XZ30</accession>
<feature type="transmembrane region" description="Helical" evidence="1">
    <location>
        <begin position="25"/>
        <end position="44"/>
    </location>
</feature>
<dbReference type="Proteomes" id="UP000198619">
    <property type="component" value="Unassembled WGS sequence"/>
</dbReference>
<proteinExistence type="predicted"/>
<sequence>MLKNIIAQKRKEAELKNKKLATKKLATGAGIGILAGAVAGILMAPKSGKDTRETIVNSAKDLNGNVKAKAVETKETLATKSKEAKFKISEYLNEKRKCSEETTNKIVSDTNSCPECEECTEENECKENQ</sequence>
<dbReference type="AlphaFoldDB" id="A0A1I0XZ30"/>
<dbReference type="EMBL" id="FOKI01000010">
    <property type="protein sequence ID" value="SFB05610.1"/>
    <property type="molecule type" value="Genomic_DNA"/>
</dbReference>
<dbReference type="PANTHER" id="PTHR35792:SF2">
    <property type="entry name" value="GENERAL STRESS PROTEIN"/>
    <property type="match status" value="1"/>
</dbReference>
<name>A0A1I0XZ30_9CLOT</name>